<keyword evidence="3" id="KW-1185">Reference proteome</keyword>
<feature type="transmembrane region" description="Helical" evidence="1">
    <location>
        <begin position="20"/>
        <end position="40"/>
    </location>
</feature>
<dbReference type="CDD" id="cd09911">
    <property type="entry name" value="Lin0431_like"/>
    <property type="match status" value="1"/>
</dbReference>
<evidence type="ECO:0000313" key="2">
    <source>
        <dbReference type="EMBL" id="EMZ36317.1"/>
    </source>
</evidence>
<accession>N2B3Y8</accession>
<comment type="caution">
    <text evidence="2">The sequence shown here is derived from an EMBL/GenBank/DDBJ whole genome shotgun (WGS) entry which is preliminary data.</text>
</comment>
<dbReference type="STRING" id="1235802.C823_00684"/>
<dbReference type="AlphaFoldDB" id="N2B3Y8"/>
<keyword evidence="1" id="KW-0812">Transmembrane</keyword>
<name>N2B3Y8_9FIRM</name>
<dbReference type="Proteomes" id="UP000012589">
    <property type="component" value="Unassembled WGS sequence"/>
</dbReference>
<proteinExistence type="predicted"/>
<sequence>MENWRNNRKHMEKRVAKADVILLACLLLTGIVCFFALRLIRKNGTTVRILADGELYATYDLKQDRDIPITIHGKEGNTLQIADHKVKMIWADCPDQLCVHQKAISGQGETIVCLPNKIVVEIAEGEDADLDAISR</sequence>
<dbReference type="InterPro" id="IPR038690">
    <property type="entry name" value="NusG_2_sf"/>
</dbReference>
<protein>
    <submittedName>
        <fullName evidence="2">Uncharacterized protein</fullName>
    </submittedName>
</protein>
<dbReference type="OrthoDB" id="47603at2"/>
<keyword evidence="1" id="KW-0472">Membrane</keyword>
<dbReference type="EMBL" id="AQFT01000023">
    <property type="protein sequence ID" value="EMZ36317.1"/>
    <property type="molecule type" value="Genomic_DNA"/>
</dbReference>
<organism evidence="2 3">
    <name type="scientific">Eubacterium plexicaudatum ASF492</name>
    <dbReference type="NCBI Taxonomy" id="1235802"/>
    <lineage>
        <taxon>Bacteria</taxon>
        <taxon>Bacillati</taxon>
        <taxon>Bacillota</taxon>
        <taxon>Clostridia</taxon>
        <taxon>Eubacteriales</taxon>
        <taxon>Eubacteriaceae</taxon>
        <taxon>Eubacterium</taxon>
    </lineage>
</organism>
<dbReference type="HOGENOM" id="CLU_130936_2_0_9"/>
<dbReference type="PATRIC" id="fig|1235802.3.peg.726"/>
<dbReference type="Pfam" id="PF07009">
    <property type="entry name" value="NusG_II"/>
    <property type="match status" value="1"/>
</dbReference>
<dbReference type="eggNOG" id="COG5341">
    <property type="taxonomic scope" value="Bacteria"/>
</dbReference>
<reference evidence="2 3" key="1">
    <citation type="journal article" date="2014" name="Genome Announc.">
        <title>Draft genome sequences of the altered schaedler flora, a defined bacterial community from gnotobiotic mice.</title>
        <authorList>
            <person name="Wannemuehler M.J."/>
            <person name="Overstreet A.M."/>
            <person name="Ward D.V."/>
            <person name="Phillips G.J."/>
        </authorList>
    </citation>
    <scope>NUCLEOTIDE SEQUENCE [LARGE SCALE GENOMIC DNA]</scope>
    <source>
        <strain evidence="2 3">ASF492</strain>
    </source>
</reference>
<dbReference type="Gene3D" id="2.60.320.10">
    <property type="entry name" value="N-utilization substance G protein NusG, insert domain"/>
    <property type="match status" value="1"/>
</dbReference>
<keyword evidence="1" id="KW-1133">Transmembrane helix</keyword>
<evidence type="ECO:0000256" key="1">
    <source>
        <dbReference type="SAM" id="Phobius"/>
    </source>
</evidence>
<gene>
    <name evidence="2" type="ORF">C823_00684</name>
</gene>
<evidence type="ECO:0000313" key="3">
    <source>
        <dbReference type="Proteomes" id="UP000012589"/>
    </source>
</evidence>